<evidence type="ECO:0000259" key="3">
    <source>
        <dbReference type="SMART" id="SM01093"/>
    </source>
</evidence>
<sequence length="135" mass="14703">MAAISSSVSRLCPPTPLHWSRSSDRSNPSVISSRPRSIGAIRASAAAGKRYKGTVAKEKKLAEMITKKVEEAMEVCEGDEGKESAECRVAWDEVEEVSRAMALLRRRVASGDDPLEGFCKANPNSDECQLCDDDE</sequence>
<proteinExistence type="predicted"/>
<dbReference type="GeneID" id="120252417"/>
<dbReference type="InterPro" id="IPR003823">
    <property type="entry name" value="CP12_dom"/>
</dbReference>
<dbReference type="InterPro" id="IPR039314">
    <property type="entry name" value="CP12-like"/>
</dbReference>
<accession>A0AB40API2</accession>
<name>A0AB40API2_DIOCR</name>
<feature type="disulfide bond" evidence="1">
    <location>
        <begin position="119"/>
        <end position="128"/>
    </location>
</feature>
<feature type="disulfide bond" evidence="1">
    <location>
        <begin position="76"/>
        <end position="87"/>
    </location>
</feature>
<reference evidence="5" key="1">
    <citation type="submission" date="2025-08" db="UniProtKB">
        <authorList>
            <consortium name="RefSeq"/>
        </authorList>
    </citation>
    <scope>IDENTIFICATION</scope>
</reference>
<feature type="domain" description="CP12" evidence="3">
    <location>
        <begin position="61"/>
        <end position="133"/>
    </location>
</feature>
<dbReference type="GO" id="GO:0080153">
    <property type="term" value="P:negative regulation of reductive pentose-phosphate cycle"/>
    <property type="evidence" value="ECO:0007669"/>
    <property type="project" value="TreeGrafter"/>
</dbReference>
<dbReference type="Pfam" id="PF02672">
    <property type="entry name" value="CP12"/>
    <property type="match status" value="1"/>
</dbReference>
<dbReference type="Proteomes" id="UP001515500">
    <property type="component" value="Chromosome 3"/>
</dbReference>
<dbReference type="AlphaFoldDB" id="A0AB40API2"/>
<organism evidence="4 5">
    <name type="scientific">Dioscorea cayennensis subsp. rotundata</name>
    <name type="common">White Guinea yam</name>
    <name type="synonym">Dioscorea rotundata</name>
    <dbReference type="NCBI Taxonomy" id="55577"/>
    <lineage>
        <taxon>Eukaryota</taxon>
        <taxon>Viridiplantae</taxon>
        <taxon>Streptophyta</taxon>
        <taxon>Embryophyta</taxon>
        <taxon>Tracheophyta</taxon>
        <taxon>Spermatophyta</taxon>
        <taxon>Magnoliopsida</taxon>
        <taxon>Liliopsida</taxon>
        <taxon>Dioscoreales</taxon>
        <taxon>Dioscoreaceae</taxon>
        <taxon>Dioscorea</taxon>
    </lineage>
</organism>
<evidence type="ECO:0000256" key="2">
    <source>
        <dbReference type="SAM" id="MobiDB-lite"/>
    </source>
</evidence>
<evidence type="ECO:0000256" key="1">
    <source>
        <dbReference type="PIRSR" id="PIRSR639314-50"/>
    </source>
</evidence>
<dbReference type="PANTHER" id="PTHR33921">
    <property type="entry name" value="CALVIN CYCLE PROTEIN CP12-2, CHLOROPLASTIC"/>
    <property type="match status" value="1"/>
</dbReference>
<dbReference type="RefSeq" id="XP_039116583.1">
    <property type="nucleotide sequence ID" value="XM_039260649.1"/>
</dbReference>
<keyword evidence="4" id="KW-1185">Reference proteome</keyword>
<protein>
    <submittedName>
        <fullName evidence="5">Calvin cycle protein CP12-3, chloroplastic-like</fullName>
    </submittedName>
</protein>
<dbReference type="SMART" id="SM01093">
    <property type="entry name" value="CP12"/>
    <property type="match status" value="1"/>
</dbReference>
<keyword evidence="1" id="KW-1015">Disulfide bond</keyword>
<gene>
    <name evidence="5" type="primary">LOC120252417</name>
</gene>
<feature type="region of interest" description="Disordered" evidence="2">
    <location>
        <begin position="1"/>
        <end position="36"/>
    </location>
</feature>
<evidence type="ECO:0000313" key="5">
    <source>
        <dbReference type="RefSeq" id="XP_039116583.1"/>
    </source>
</evidence>
<dbReference type="PANTHER" id="PTHR33921:SF16">
    <property type="entry name" value="CALVIN CYCLE PROTEIN CP12-3, CHLOROPLASTIC"/>
    <property type="match status" value="1"/>
</dbReference>
<dbReference type="GO" id="GO:0009507">
    <property type="term" value="C:chloroplast"/>
    <property type="evidence" value="ECO:0007669"/>
    <property type="project" value="TreeGrafter"/>
</dbReference>
<evidence type="ECO:0000313" key="4">
    <source>
        <dbReference type="Proteomes" id="UP001515500"/>
    </source>
</evidence>